<proteinExistence type="predicted"/>
<evidence type="ECO:0000313" key="1">
    <source>
        <dbReference type="EMBL" id="MCW1885401.1"/>
    </source>
</evidence>
<organism evidence="1 2">
    <name type="scientific">Luteolibacter flavescens</name>
    <dbReference type="NCBI Taxonomy" id="1859460"/>
    <lineage>
        <taxon>Bacteria</taxon>
        <taxon>Pseudomonadati</taxon>
        <taxon>Verrucomicrobiota</taxon>
        <taxon>Verrucomicrobiia</taxon>
        <taxon>Verrucomicrobiales</taxon>
        <taxon>Verrucomicrobiaceae</taxon>
        <taxon>Luteolibacter</taxon>
    </lineage>
</organism>
<gene>
    <name evidence="1" type="ORF">OKA04_11735</name>
</gene>
<dbReference type="Proteomes" id="UP001207930">
    <property type="component" value="Unassembled WGS sequence"/>
</dbReference>
<dbReference type="EMBL" id="JAPDDS010000005">
    <property type="protein sequence ID" value="MCW1885401.1"/>
    <property type="molecule type" value="Genomic_DNA"/>
</dbReference>
<protein>
    <submittedName>
        <fullName evidence="1">Uncharacterized protein</fullName>
    </submittedName>
</protein>
<name>A0ABT3FP99_9BACT</name>
<keyword evidence="2" id="KW-1185">Reference proteome</keyword>
<comment type="caution">
    <text evidence="1">The sequence shown here is derived from an EMBL/GenBank/DDBJ whole genome shotgun (WGS) entry which is preliminary data.</text>
</comment>
<dbReference type="RefSeq" id="WP_264501356.1">
    <property type="nucleotide sequence ID" value="NZ_JAPDDS010000005.1"/>
</dbReference>
<reference evidence="1 2" key="1">
    <citation type="submission" date="2022-10" db="EMBL/GenBank/DDBJ databases">
        <title>Luteolibacter flavescens strain MCCC 1K03193, whole genome shotgun sequencing project.</title>
        <authorList>
            <person name="Zhao G."/>
            <person name="Shen L."/>
        </authorList>
    </citation>
    <scope>NUCLEOTIDE SEQUENCE [LARGE SCALE GENOMIC DNA]</scope>
    <source>
        <strain evidence="1 2">MCCC 1K03193</strain>
    </source>
</reference>
<evidence type="ECO:0000313" key="2">
    <source>
        <dbReference type="Proteomes" id="UP001207930"/>
    </source>
</evidence>
<sequence>MSSNQRWLEAFTWEFVCAQNEALCQAKSAHHGPTSDGHEATRALWQSSRSEEMDLYQVIDLCRRCHRLAPFTNFNGNTFSAIARVLVRRLNLPEEEEHIVRSLAGHIVAGVAGDDEIRAFRDFCASLS</sequence>
<accession>A0ABT3FP99</accession>